<comment type="caution">
    <text evidence="5">The sequence shown here is derived from an EMBL/GenBank/DDBJ whole genome shotgun (WGS) entry which is preliminary data.</text>
</comment>
<dbReference type="SUPFAM" id="SSF48008">
    <property type="entry name" value="GntR ligand-binding domain-like"/>
    <property type="match status" value="1"/>
</dbReference>
<keyword evidence="3" id="KW-0804">Transcription</keyword>
<name>A0A0E2HVQ5_9FIRM</name>
<protein>
    <recommendedName>
        <fullName evidence="4">HTH gntR-type domain-containing protein</fullName>
    </recommendedName>
</protein>
<dbReference type="HOGENOM" id="CLU_017584_9_1_9"/>
<evidence type="ECO:0000256" key="3">
    <source>
        <dbReference type="ARBA" id="ARBA00023163"/>
    </source>
</evidence>
<reference evidence="5 6" key="1">
    <citation type="submission" date="2013-01" db="EMBL/GenBank/DDBJ databases">
        <title>The Genome Sequence of Clostridium clostridioforme 90A8.</title>
        <authorList>
            <consortium name="The Broad Institute Genome Sequencing Platform"/>
            <person name="Earl A."/>
            <person name="Ward D."/>
            <person name="Feldgarden M."/>
            <person name="Gevers D."/>
            <person name="Courvalin P."/>
            <person name="Lambert T."/>
            <person name="Walker B."/>
            <person name="Young S.K."/>
            <person name="Zeng Q."/>
            <person name="Gargeya S."/>
            <person name="Fitzgerald M."/>
            <person name="Haas B."/>
            <person name="Abouelleil A."/>
            <person name="Alvarado L."/>
            <person name="Arachchi H.M."/>
            <person name="Berlin A.M."/>
            <person name="Chapman S.B."/>
            <person name="Dewar J."/>
            <person name="Goldberg J."/>
            <person name="Griggs A."/>
            <person name="Gujja S."/>
            <person name="Hansen M."/>
            <person name="Howarth C."/>
            <person name="Imamovic A."/>
            <person name="Larimer J."/>
            <person name="McCowan C."/>
            <person name="Murphy C."/>
            <person name="Neiman D."/>
            <person name="Pearson M."/>
            <person name="Priest M."/>
            <person name="Roberts A."/>
            <person name="Saif S."/>
            <person name="Shea T."/>
            <person name="Sisk P."/>
            <person name="Sykes S."/>
            <person name="Wortman J."/>
            <person name="Nusbaum C."/>
            <person name="Birren B."/>
        </authorList>
    </citation>
    <scope>NUCLEOTIDE SEQUENCE [LARGE SCALE GENOMIC DNA]</scope>
    <source>
        <strain evidence="5 6">90A8</strain>
    </source>
</reference>
<keyword evidence="1" id="KW-0805">Transcription regulation</keyword>
<dbReference type="SUPFAM" id="SSF46785">
    <property type="entry name" value="Winged helix' DNA-binding domain"/>
    <property type="match status" value="1"/>
</dbReference>
<dbReference type="InterPro" id="IPR000524">
    <property type="entry name" value="Tscrpt_reg_HTH_GntR"/>
</dbReference>
<keyword evidence="2" id="KW-0238">DNA-binding</keyword>
<dbReference type="GO" id="GO:0003677">
    <property type="term" value="F:DNA binding"/>
    <property type="evidence" value="ECO:0007669"/>
    <property type="project" value="UniProtKB-KW"/>
</dbReference>
<dbReference type="InterPro" id="IPR008920">
    <property type="entry name" value="TF_FadR/GntR_C"/>
</dbReference>
<accession>A0A0E2HVQ5</accession>
<dbReference type="InterPro" id="IPR036388">
    <property type="entry name" value="WH-like_DNA-bd_sf"/>
</dbReference>
<dbReference type="PRINTS" id="PR00035">
    <property type="entry name" value="HTHGNTR"/>
</dbReference>
<dbReference type="PROSITE" id="PS50949">
    <property type="entry name" value="HTH_GNTR"/>
    <property type="match status" value="1"/>
</dbReference>
<dbReference type="SMART" id="SM00345">
    <property type="entry name" value="HTH_GNTR"/>
    <property type="match status" value="1"/>
</dbReference>
<dbReference type="InterPro" id="IPR011711">
    <property type="entry name" value="GntR_C"/>
</dbReference>
<dbReference type="RefSeq" id="WP_002586097.1">
    <property type="nucleotide sequence ID" value="NZ_KB850976.1"/>
</dbReference>
<dbReference type="Pfam" id="PF07729">
    <property type="entry name" value="FCD"/>
    <property type="match status" value="1"/>
</dbReference>
<dbReference type="EMBL" id="AGYR01000001">
    <property type="protein sequence ID" value="ENZ20316.1"/>
    <property type="molecule type" value="Genomic_DNA"/>
</dbReference>
<evidence type="ECO:0000313" key="5">
    <source>
        <dbReference type="EMBL" id="ENZ20316.1"/>
    </source>
</evidence>
<dbReference type="GO" id="GO:0003700">
    <property type="term" value="F:DNA-binding transcription factor activity"/>
    <property type="evidence" value="ECO:0007669"/>
    <property type="project" value="InterPro"/>
</dbReference>
<dbReference type="Gene3D" id="1.10.10.10">
    <property type="entry name" value="Winged helix-like DNA-binding domain superfamily/Winged helix DNA-binding domain"/>
    <property type="match status" value="1"/>
</dbReference>
<feature type="domain" description="HTH gntR-type" evidence="4">
    <location>
        <begin position="9"/>
        <end position="77"/>
    </location>
</feature>
<dbReference type="InterPro" id="IPR036390">
    <property type="entry name" value="WH_DNA-bd_sf"/>
</dbReference>
<dbReference type="SMART" id="SM00895">
    <property type="entry name" value="FCD"/>
    <property type="match status" value="1"/>
</dbReference>
<evidence type="ECO:0000259" key="4">
    <source>
        <dbReference type="PROSITE" id="PS50949"/>
    </source>
</evidence>
<dbReference type="PANTHER" id="PTHR43537">
    <property type="entry name" value="TRANSCRIPTIONAL REGULATOR, GNTR FAMILY"/>
    <property type="match status" value="1"/>
</dbReference>
<dbReference type="PATRIC" id="fig|999408.3.peg.269"/>
<dbReference type="PANTHER" id="PTHR43537:SF5">
    <property type="entry name" value="UXU OPERON TRANSCRIPTIONAL REGULATOR"/>
    <property type="match status" value="1"/>
</dbReference>
<dbReference type="Proteomes" id="UP000013085">
    <property type="component" value="Unassembled WGS sequence"/>
</dbReference>
<proteinExistence type="predicted"/>
<sequence>MNLKAVKKVNIGDQVYNQMKDQIMSGVWVPGEKIPSENQLMEVFGVSRGTVRQAIQKLSAVGLLETRRGEGSYVGQLGLANYFQSAVPAAFLNEDELKEVFEFRMLFECGVAEMAAENATDVQIRKLEKNYKKMLQNLGNLEKYIEIDFEFHCLLGECTHNTLVCQMYKTIEDALAMSIREGTEMIGFEHGRKDHGLILKAVQNHDSQAAREAMRHHIIDHPALALDVPAETKVDSLVKHI</sequence>
<dbReference type="Pfam" id="PF00392">
    <property type="entry name" value="GntR"/>
    <property type="match status" value="1"/>
</dbReference>
<gene>
    <name evidence="5" type="ORF">HMPREF1090_00251</name>
</gene>
<evidence type="ECO:0000256" key="1">
    <source>
        <dbReference type="ARBA" id="ARBA00023015"/>
    </source>
</evidence>
<evidence type="ECO:0000313" key="6">
    <source>
        <dbReference type="Proteomes" id="UP000013085"/>
    </source>
</evidence>
<dbReference type="AlphaFoldDB" id="A0A0E2HVQ5"/>
<dbReference type="Gene3D" id="1.20.120.530">
    <property type="entry name" value="GntR ligand-binding domain-like"/>
    <property type="match status" value="1"/>
</dbReference>
<organism evidence="5 6">
    <name type="scientific">[Clostridium] clostridioforme 90A8</name>
    <dbReference type="NCBI Taxonomy" id="999408"/>
    <lineage>
        <taxon>Bacteria</taxon>
        <taxon>Bacillati</taxon>
        <taxon>Bacillota</taxon>
        <taxon>Clostridia</taxon>
        <taxon>Lachnospirales</taxon>
        <taxon>Lachnospiraceae</taxon>
        <taxon>Enterocloster</taxon>
    </lineage>
</organism>
<dbReference type="CDD" id="cd07377">
    <property type="entry name" value="WHTH_GntR"/>
    <property type="match status" value="1"/>
</dbReference>
<evidence type="ECO:0000256" key="2">
    <source>
        <dbReference type="ARBA" id="ARBA00023125"/>
    </source>
</evidence>